<evidence type="ECO:0000256" key="1">
    <source>
        <dbReference type="SAM" id="SignalP"/>
    </source>
</evidence>
<keyword evidence="4" id="KW-1185">Reference proteome</keyword>
<dbReference type="RefSeq" id="WP_245131899.1">
    <property type="nucleotide sequence ID" value="NZ_JALJEJ010000009.1"/>
</dbReference>
<dbReference type="AlphaFoldDB" id="A0A9X1X5D5"/>
<dbReference type="Proteomes" id="UP001139450">
    <property type="component" value="Unassembled WGS sequence"/>
</dbReference>
<keyword evidence="1" id="KW-0732">Signal</keyword>
<evidence type="ECO:0000259" key="2">
    <source>
        <dbReference type="Pfam" id="PF19572"/>
    </source>
</evidence>
<accession>A0A9X1X5D5</accession>
<dbReference type="Pfam" id="PF19572">
    <property type="entry name" value="PorV"/>
    <property type="match status" value="1"/>
</dbReference>
<dbReference type="InterPro" id="IPR047799">
    <property type="entry name" value="T9SS_OM_PorV"/>
</dbReference>
<gene>
    <name evidence="3" type="primary">porV</name>
    <name evidence="3" type="ORF">MUY27_16700</name>
</gene>
<dbReference type="SUPFAM" id="SSF56935">
    <property type="entry name" value="Porins"/>
    <property type="match status" value="1"/>
</dbReference>
<evidence type="ECO:0000313" key="4">
    <source>
        <dbReference type="Proteomes" id="UP001139450"/>
    </source>
</evidence>
<comment type="caution">
    <text evidence="3">The sequence shown here is derived from an EMBL/GenBank/DDBJ whole genome shotgun (WGS) entry which is preliminary data.</text>
</comment>
<sequence length="384" mass="41951">MKRTVLYLSLLLSATSLKAQVLNGGINTNGSQTNAILTAVPFLNIAPDARSSGMGDAGVALEPTTYSTFWNPSALAFLEDGKNISLSYSPWMRKVTPDANLGYVNFTQKVGLRSAIGFSLRYFNLGEINVYDYNENALGSYHPNELSLDAAYALKFGPNFSLGLAMRYIRSSIVRSGASIDGANGKVGNAVAADVSLYYRKPVEQFGKTGTFSFGTNISNIGTKMSYYNVGPSYFLPTNLKVGVADMIQLDDLNQFTFAFDINKLLVPTPPLRDQNGNIVKGKNDDRSVVSGIFGSFTDAPGGFSEEIKEVAFSPGVEYMYNHIFALRTGYFYEAPSKGNRQYLTLGAGFKVKGFNLDFSYLIASQQNSPLANTLRFSLNYNFK</sequence>
<dbReference type="InterPro" id="IPR045741">
    <property type="entry name" value="PorV"/>
</dbReference>
<dbReference type="EMBL" id="JALJEJ010000009">
    <property type="protein sequence ID" value="MCJ8211359.1"/>
    <property type="molecule type" value="Genomic_DNA"/>
</dbReference>
<dbReference type="NCBIfam" id="NF033709">
    <property type="entry name" value="PorV_fam"/>
    <property type="match status" value="1"/>
</dbReference>
<feature type="domain" description="Type IX secretion system protein PorV" evidence="2">
    <location>
        <begin position="31"/>
        <end position="271"/>
    </location>
</feature>
<feature type="signal peptide" evidence="1">
    <location>
        <begin position="1"/>
        <end position="19"/>
    </location>
</feature>
<reference evidence="3" key="1">
    <citation type="submission" date="2022-04" db="EMBL/GenBank/DDBJ databases">
        <title>Mucilaginibacter sp. RS28 isolated from freshwater.</title>
        <authorList>
            <person name="Ko S.-R."/>
        </authorList>
    </citation>
    <scope>NUCLEOTIDE SEQUENCE</scope>
    <source>
        <strain evidence="3">RS28</strain>
    </source>
</reference>
<name>A0A9X1X5D5_9SPHI</name>
<dbReference type="NCBIfam" id="NF033710">
    <property type="entry name" value="T9SS_OM_PorV"/>
    <property type="match status" value="1"/>
</dbReference>
<protein>
    <submittedName>
        <fullName evidence="3">Type IX secretion system outer membrane channel protein PorV</fullName>
    </submittedName>
</protein>
<feature type="chain" id="PRO_5040926281" evidence="1">
    <location>
        <begin position="20"/>
        <end position="384"/>
    </location>
</feature>
<dbReference type="Gene3D" id="2.40.160.60">
    <property type="entry name" value="Outer membrane protein transport protein (OMPP1/FadL/TodX)"/>
    <property type="match status" value="1"/>
</dbReference>
<proteinExistence type="predicted"/>
<organism evidence="3 4">
    <name type="scientific">Mucilaginibacter straminoryzae</name>
    <dbReference type="NCBI Taxonomy" id="2932774"/>
    <lineage>
        <taxon>Bacteria</taxon>
        <taxon>Pseudomonadati</taxon>
        <taxon>Bacteroidota</taxon>
        <taxon>Sphingobacteriia</taxon>
        <taxon>Sphingobacteriales</taxon>
        <taxon>Sphingobacteriaceae</taxon>
        <taxon>Mucilaginibacter</taxon>
    </lineage>
</organism>
<evidence type="ECO:0000313" key="3">
    <source>
        <dbReference type="EMBL" id="MCJ8211359.1"/>
    </source>
</evidence>